<evidence type="ECO:0000256" key="1">
    <source>
        <dbReference type="SAM" id="MobiDB-lite"/>
    </source>
</evidence>
<reference evidence="3 4" key="1">
    <citation type="submission" date="2024-09" db="EMBL/GenBank/DDBJ databases">
        <authorList>
            <person name="Sun Q."/>
            <person name="Mori K."/>
        </authorList>
    </citation>
    <scope>NUCLEOTIDE SEQUENCE [LARGE SCALE GENOMIC DNA]</scope>
    <source>
        <strain evidence="3 4">JCM 4557</strain>
    </source>
</reference>
<proteinExistence type="predicted"/>
<dbReference type="InterPro" id="IPR010427">
    <property type="entry name" value="DUF1023"/>
</dbReference>
<dbReference type="GO" id="GO:0016787">
    <property type="term" value="F:hydrolase activity"/>
    <property type="evidence" value="ECO:0007669"/>
    <property type="project" value="UniProtKB-KW"/>
</dbReference>
<keyword evidence="4" id="KW-1185">Reference proteome</keyword>
<comment type="caution">
    <text evidence="3">The sequence shown here is derived from an EMBL/GenBank/DDBJ whole genome shotgun (WGS) entry which is preliminary data.</text>
</comment>
<dbReference type="Proteomes" id="UP001589887">
    <property type="component" value="Unassembled WGS sequence"/>
</dbReference>
<name>A0ABV6TC71_9ACTN</name>
<evidence type="ECO:0000313" key="4">
    <source>
        <dbReference type="Proteomes" id="UP001589887"/>
    </source>
</evidence>
<feature type="region of interest" description="Disordered" evidence="1">
    <location>
        <begin position="121"/>
        <end position="144"/>
    </location>
</feature>
<evidence type="ECO:0000259" key="2">
    <source>
        <dbReference type="Pfam" id="PF06259"/>
    </source>
</evidence>
<dbReference type="EMBL" id="JBHMQV010000004">
    <property type="protein sequence ID" value="MFC0843386.1"/>
    <property type="molecule type" value="Genomic_DNA"/>
</dbReference>
<dbReference type="Pfam" id="PF06259">
    <property type="entry name" value="Abhydrolase_8"/>
    <property type="match status" value="1"/>
</dbReference>
<feature type="domain" description="DUF1023" evidence="2">
    <location>
        <begin position="328"/>
        <end position="511"/>
    </location>
</feature>
<dbReference type="RefSeq" id="WP_394317176.1">
    <property type="nucleotide sequence ID" value="NZ_JBHMQV010000004.1"/>
</dbReference>
<organism evidence="3 4">
    <name type="scientific">Streptomyces noboritoensis</name>
    <dbReference type="NCBI Taxonomy" id="67337"/>
    <lineage>
        <taxon>Bacteria</taxon>
        <taxon>Bacillati</taxon>
        <taxon>Actinomycetota</taxon>
        <taxon>Actinomycetes</taxon>
        <taxon>Kitasatosporales</taxon>
        <taxon>Streptomycetaceae</taxon>
        <taxon>Streptomyces</taxon>
    </lineage>
</organism>
<sequence length="630" mass="66363">MLTWKQLHDLKCDELLDAADGWGAVSTQADAARDRISDEMVRSLESTQKGMAAPAAIGRLRRLDRNYDYIRTECGLVRTTLSSLVYELVGFQGQLKDALDEAASLGFTVAADGSVSYPAGGTSVVTNQPSPGGSASADTPLMSRPPTLNTPHPGLIDPNPNRAKAQDIADRILRVLTAAREADEHFSTALNRLKAEPGLDVTESTWKDAAADLAAVRKVAADYLKKTIPTGGTPADHHDWWTHLSASQRDEYLAACPDILGNLDGIPAAVRDEANRDNLHLLIGRLSGEDNAAARAKLDGLRSIDTQLRAAPEPGVPPMYLLGIGEEGNGRAIVSYGNPDTAKNVSAYVPGLGTTLDKHFAESDVKRARETALGARLADPDNPTASIVWLGYDAPQFEAEKFLDLNKLAENFAVMGDHDAKVGASAYNQFMAGISTTHETGDPHVTAIGHSYGSLTVGLAAQQHGGIPGADDIILVGSPGTEAKTADALGVGRDHVYVGAAKNDIVTQLPSKAEVSGTTVGTLLGGPGLGGYLGHKIGEAVDGPDQLYFGTDPASREFGAKRFATGDGPTLIDRGQLVASLMDGDMDGLPSPDVSAHSHYFDPEVDSTSAKNIARIVAGKSSEITTQEPR</sequence>
<gene>
    <name evidence="3" type="ORF">ACFH04_06485</name>
</gene>
<keyword evidence="3" id="KW-0378">Hydrolase</keyword>
<accession>A0ABV6TC71</accession>
<feature type="compositionally biased region" description="Polar residues" evidence="1">
    <location>
        <begin position="123"/>
        <end position="137"/>
    </location>
</feature>
<protein>
    <submittedName>
        <fullName evidence="3">Alpha/beta hydrolase</fullName>
    </submittedName>
</protein>
<evidence type="ECO:0000313" key="3">
    <source>
        <dbReference type="EMBL" id="MFC0843386.1"/>
    </source>
</evidence>